<comment type="caution">
    <text evidence="1">The sequence shown here is derived from an EMBL/GenBank/DDBJ whole genome shotgun (WGS) entry which is preliminary data.</text>
</comment>
<dbReference type="PANTHER" id="PTHR40734">
    <property type="entry name" value="TRNA-SPECIFIC ADENOSINE DEAMINASE-RELATED"/>
    <property type="match status" value="1"/>
</dbReference>
<gene>
    <name evidence="1" type="ORF">J4415_01345</name>
</gene>
<dbReference type="Gene3D" id="1.10.150.280">
    <property type="entry name" value="AF1531-like domain"/>
    <property type="match status" value="1"/>
</dbReference>
<dbReference type="InterPro" id="IPR007003">
    <property type="entry name" value="DUF655"/>
</dbReference>
<sequence length="195" mass="22802">MLTEEHAIVLDYLARGKPSSYKTEAVAQVIGIEHFTLLEIVPKAELKTMEEVYIGREEREKVERIKQRITYGELTNNSIAEIEKAIETIVSKNEKRFVEFFNTSGAITIRRHTLELLPGMGKKHLFSILEERQKKPFESFSDIEQRVHLMPSVLHTIVKRIVEELMGEAEKHYLFARPPVKKDEFFQGRRERDSF</sequence>
<dbReference type="Pfam" id="PF04919">
    <property type="entry name" value="DUF655"/>
    <property type="match status" value="1"/>
</dbReference>
<dbReference type="Gene3D" id="2.40.50.140">
    <property type="entry name" value="Nucleic acid-binding proteins"/>
    <property type="match status" value="1"/>
</dbReference>
<accession>A0A8T4KTI2</accession>
<dbReference type="Proteomes" id="UP000677687">
    <property type="component" value="Unassembled WGS sequence"/>
</dbReference>
<dbReference type="InterPro" id="IPR012340">
    <property type="entry name" value="NA-bd_OB-fold"/>
</dbReference>
<dbReference type="AlphaFoldDB" id="A0A8T4KTI2"/>
<proteinExistence type="predicted"/>
<name>A0A8T4KTI2_9ARCH</name>
<dbReference type="EMBL" id="JAGVWD010000018">
    <property type="protein sequence ID" value="MBS3057254.1"/>
    <property type="molecule type" value="Genomic_DNA"/>
</dbReference>
<evidence type="ECO:0000313" key="1">
    <source>
        <dbReference type="EMBL" id="MBS3057254.1"/>
    </source>
</evidence>
<organism evidence="1 2">
    <name type="scientific">Candidatus Iainarchaeum sp</name>
    <dbReference type="NCBI Taxonomy" id="3101447"/>
    <lineage>
        <taxon>Archaea</taxon>
        <taxon>Candidatus Iainarchaeota</taxon>
        <taxon>Candidatus Iainarchaeia</taxon>
        <taxon>Candidatus Iainarchaeales</taxon>
        <taxon>Candidatus Iainarchaeaceae</taxon>
        <taxon>Candidatus Iainarchaeum</taxon>
    </lineage>
</organism>
<evidence type="ECO:0000313" key="2">
    <source>
        <dbReference type="Proteomes" id="UP000677687"/>
    </source>
</evidence>
<reference evidence="1" key="1">
    <citation type="submission" date="2021-03" db="EMBL/GenBank/DDBJ databases">
        <authorList>
            <person name="Jaffe A."/>
        </authorList>
    </citation>
    <scope>NUCLEOTIDE SEQUENCE</scope>
    <source>
        <strain evidence="1">RIFCSPHIGHO2_01_FULL_AR10_44_11</strain>
    </source>
</reference>
<dbReference type="PANTHER" id="PTHR40734:SF1">
    <property type="entry name" value="DNA-BINDING PROTEIN"/>
    <property type="match status" value="1"/>
</dbReference>
<protein>
    <submittedName>
        <fullName evidence="1">DUF655 domain-containing protein</fullName>
    </submittedName>
</protein>
<dbReference type="SUPFAM" id="SSF160975">
    <property type="entry name" value="AF1531-like"/>
    <property type="match status" value="1"/>
</dbReference>
<reference evidence="1" key="2">
    <citation type="submission" date="2021-05" db="EMBL/GenBank/DDBJ databases">
        <title>Protein family content uncovers lineage relationships and bacterial pathway maintenance mechanisms in DPANN archaea.</title>
        <authorList>
            <person name="Castelle C.J."/>
            <person name="Meheust R."/>
            <person name="Jaffe A.L."/>
            <person name="Seitz K."/>
            <person name="Gong X."/>
            <person name="Baker B.J."/>
            <person name="Banfield J.F."/>
        </authorList>
    </citation>
    <scope>NUCLEOTIDE SEQUENCE</scope>
    <source>
        <strain evidence="1">RIFCSPHIGHO2_01_FULL_AR10_44_11</strain>
    </source>
</reference>